<protein>
    <submittedName>
        <fullName evidence="5">Golgin subfamily A member 2-like</fullName>
    </submittedName>
</protein>
<organism evidence="5 6">
    <name type="scientific">Tropilaelaps mercedesae</name>
    <dbReference type="NCBI Taxonomy" id="418985"/>
    <lineage>
        <taxon>Eukaryota</taxon>
        <taxon>Metazoa</taxon>
        <taxon>Ecdysozoa</taxon>
        <taxon>Arthropoda</taxon>
        <taxon>Chelicerata</taxon>
        <taxon>Arachnida</taxon>
        <taxon>Acari</taxon>
        <taxon>Parasitiformes</taxon>
        <taxon>Mesostigmata</taxon>
        <taxon>Gamasina</taxon>
        <taxon>Dermanyssoidea</taxon>
        <taxon>Laelapidae</taxon>
        <taxon>Tropilaelaps</taxon>
    </lineage>
</organism>
<comment type="caution">
    <text evidence="5">The sequence shown here is derived from an EMBL/GenBank/DDBJ whole genome shotgun (WGS) entry which is preliminary data.</text>
</comment>
<evidence type="ECO:0000313" key="5">
    <source>
        <dbReference type="EMBL" id="OQR75157.1"/>
    </source>
</evidence>
<feature type="coiled-coil region" evidence="2">
    <location>
        <begin position="140"/>
        <end position="202"/>
    </location>
</feature>
<feature type="compositionally biased region" description="Low complexity" evidence="3">
    <location>
        <begin position="684"/>
        <end position="694"/>
    </location>
</feature>
<dbReference type="InterPro" id="IPR043976">
    <property type="entry name" value="GOLGA_cons_dom"/>
</dbReference>
<dbReference type="PANTHER" id="PTHR10881:SF46">
    <property type="entry name" value="GOLGIN SUBFAMILY A MEMBER 2"/>
    <property type="match status" value="1"/>
</dbReference>
<feature type="region of interest" description="Disordered" evidence="3">
    <location>
        <begin position="1"/>
        <end position="79"/>
    </location>
</feature>
<reference evidence="5 6" key="1">
    <citation type="journal article" date="2017" name="Gigascience">
        <title>Draft genome of the honey bee ectoparasitic mite, Tropilaelaps mercedesae, is shaped by the parasitic life history.</title>
        <authorList>
            <person name="Dong X."/>
            <person name="Armstrong S.D."/>
            <person name="Xia D."/>
            <person name="Makepeace B.L."/>
            <person name="Darby A.C."/>
            <person name="Kadowaki T."/>
        </authorList>
    </citation>
    <scope>NUCLEOTIDE SEQUENCE [LARGE SCALE GENOMIC DNA]</scope>
    <source>
        <strain evidence="5">Wuxi-XJTLU</strain>
    </source>
</reference>
<evidence type="ECO:0000259" key="4">
    <source>
        <dbReference type="Pfam" id="PF15070"/>
    </source>
</evidence>
<dbReference type="FunCoup" id="A0A1V9XNV1">
    <property type="interactions" value="236"/>
</dbReference>
<dbReference type="InterPro" id="IPR024858">
    <property type="entry name" value="GOLGA"/>
</dbReference>
<feature type="compositionally biased region" description="Basic and acidic residues" evidence="3">
    <location>
        <begin position="9"/>
        <end position="29"/>
    </location>
</feature>
<keyword evidence="1 2" id="KW-0175">Coiled coil</keyword>
<accession>A0A1V9XNV1</accession>
<name>A0A1V9XNV1_9ACAR</name>
<feature type="region of interest" description="Disordered" evidence="3">
    <location>
        <begin position="533"/>
        <end position="569"/>
    </location>
</feature>
<dbReference type="OrthoDB" id="6514714at2759"/>
<evidence type="ECO:0000256" key="3">
    <source>
        <dbReference type="SAM" id="MobiDB-lite"/>
    </source>
</evidence>
<gene>
    <name evidence="5" type="ORF">BIW11_08612</name>
</gene>
<feature type="region of interest" description="Disordered" evidence="3">
    <location>
        <begin position="415"/>
        <end position="434"/>
    </location>
</feature>
<feature type="domain" description="Golgin subfamily A conserved" evidence="4">
    <location>
        <begin position="339"/>
        <end position="627"/>
    </location>
</feature>
<feature type="region of interest" description="Disordered" evidence="3">
    <location>
        <begin position="615"/>
        <end position="702"/>
    </location>
</feature>
<feature type="compositionally biased region" description="Polar residues" evidence="3">
    <location>
        <begin position="62"/>
        <end position="79"/>
    </location>
</feature>
<sequence length="875" mass="98435">MVPPAQGSREQKLSDGLRKLQEFQRRKEQMSAQSSAMEPSVARGATPSQSPQAPRVSLDAAKQQQQPQHHSTLNASQSPSQMVTVLPAAVCTPVGSTAAVVSPVTITPAADDELGARLQHLIGQLAAVAASDTTRDLHQLEELQRHCIQLSREANEAQKERQAQTAQFDSLRSSHLQATRTIELLVEEKSRLRTSLESLEGQLRARAHEAVVRDAEIRSLRERAAITDGQVARLLQEKEEWNREAKTDYFGSRMIPEQNTSRDPVPGACCTRLQEQMTDLEEQVRLSAEKIAHFQRAEEQSRAAYKAARNELEVAQAYVQQLAGTTGDSEGLKAGTSNRTQALHTQLELLREELESEKHERSASELIARNLEASNRGLQQRVVELERSLATTTVQQPLQQAEGRYDNYTRLERYERETQTDSQEPDGSGADPLVNLSQQNEELQTQLIQSQQQLCNERDRWSKHTAALQSRMAANADDLQRAKLDASRAVSQNRQLKSQIEELQDVFVKLSNDKLDLTEDVHRERHRAQQLETQLRHLQPTFELQQAQKKKKAELESTDTQQERPEPNSIAADQLQRYELQVQRLEAQLADWTARYASLERQHAQYVMQHKIEARSHQEQIKSAAAHRPADDEGSCEDTPHTLGDSPGESLSLSEYEFVDTPRHGSQQLSTRHALAGGDTISSNNNNNNNNDNRTNNDNERDTNFMSERVHQVEVGINGPIIDRDDKSQLEHKVEQLRMETDTISDYIQLYQQQRAALNQRQRERDVHIKQLLEDREALSSKVNQLQSLIAKILPPTSSQQQGINQETIQASSSGETDFLTVSGASIPTRNEMIAHKILQTLEDLTEVSTAPPAGLNTFYRCSSCQGCHGRLLSL</sequence>
<dbReference type="AlphaFoldDB" id="A0A1V9XNV1"/>
<dbReference type="Proteomes" id="UP000192247">
    <property type="component" value="Unassembled WGS sequence"/>
</dbReference>
<feature type="domain" description="Golgin subfamily A conserved" evidence="4">
    <location>
        <begin position="728"/>
        <end position="793"/>
    </location>
</feature>
<dbReference type="InParanoid" id="A0A1V9XNV1"/>
<keyword evidence="6" id="KW-1185">Reference proteome</keyword>
<dbReference type="GO" id="GO:0005794">
    <property type="term" value="C:Golgi apparatus"/>
    <property type="evidence" value="ECO:0007669"/>
    <property type="project" value="InterPro"/>
</dbReference>
<evidence type="ECO:0000256" key="2">
    <source>
        <dbReference type="SAM" id="Coils"/>
    </source>
</evidence>
<feature type="coiled-coil region" evidence="2">
    <location>
        <begin position="337"/>
        <end position="388"/>
    </location>
</feature>
<dbReference type="EMBL" id="MNPL01006762">
    <property type="protein sequence ID" value="OQR75157.1"/>
    <property type="molecule type" value="Genomic_DNA"/>
</dbReference>
<dbReference type="STRING" id="418985.A0A1V9XNV1"/>
<evidence type="ECO:0000256" key="1">
    <source>
        <dbReference type="ARBA" id="ARBA00023054"/>
    </source>
</evidence>
<dbReference type="PANTHER" id="PTHR10881">
    <property type="entry name" value="GOLGIN SUBFAMILY A MEMBER-RELATED"/>
    <property type="match status" value="1"/>
</dbReference>
<proteinExistence type="predicted"/>
<dbReference type="Pfam" id="PF15070">
    <property type="entry name" value="GOLGA2L5"/>
    <property type="match status" value="2"/>
</dbReference>
<dbReference type="SUPFAM" id="SSF90257">
    <property type="entry name" value="Myosin rod fragments"/>
    <property type="match status" value="1"/>
</dbReference>
<evidence type="ECO:0000313" key="6">
    <source>
        <dbReference type="Proteomes" id="UP000192247"/>
    </source>
</evidence>